<name>A0A8S3CMZ0_9BILA</name>
<proteinExistence type="predicted"/>
<organism evidence="3 4">
    <name type="scientific">Rotaria magnacalcarata</name>
    <dbReference type="NCBI Taxonomy" id="392030"/>
    <lineage>
        <taxon>Eukaryota</taxon>
        <taxon>Metazoa</taxon>
        <taxon>Spiralia</taxon>
        <taxon>Gnathifera</taxon>
        <taxon>Rotifera</taxon>
        <taxon>Eurotatoria</taxon>
        <taxon>Bdelloidea</taxon>
        <taxon>Philodinida</taxon>
        <taxon>Philodinidae</taxon>
        <taxon>Rotaria</taxon>
    </lineage>
</organism>
<feature type="region of interest" description="Disordered" evidence="1">
    <location>
        <begin position="1"/>
        <end position="20"/>
    </location>
</feature>
<sequence>MRFLKSSKAKPSMTKAEETTDNPIFKIAGNIWPTQAMIDDDTDSKIAPSQEIKKVL</sequence>
<dbReference type="AlphaFoldDB" id="A0A8S3CMZ0"/>
<evidence type="ECO:0000313" key="3">
    <source>
        <dbReference type="EMBL" id="CAF4935185.1"/>
    </source>
</evidence>
<dbReference type="Proteomes" id="UP000676336">
    <property type="component" value="Unassembled WGS sequence"/>
</dbReference>
<dbReference type="EMBL" id="CAJOBJ010147375">
    <property type="protein sequence ID" value="CAF4790167.1"/>
    <property type="molecule type" value="Genomic_DNA"/>
</dbReference>
<evidence type="ECO:0000256" key="1">
    <source>
        <dbReference type="SAM" id="MobiDB-lite"/>
    </source>
</evidence>
<comment type="caution">
    <text evidence="3">The sequence shown here is derived from an EMBL/GenBank/DDBJ whole genome shotgun (WGS) entry which is preliminary data.</text>
</comment>
<protein>
    <submittedName>
        <fullName evidence="3">Uncharacterized protein</fullName>
    </submittedName>
</protein>
<evidence type="ECO:0000313" key="4">
    <source>
        <dbReference type="Proteomes" id="UP000676336"/>
    </source>
</evidence>
<reference evidence="3" key="1">
    <citation type="submission" date="2021-02" db="EMBL/GenBank/DDBJ databases">
        <authorList>
            <person name="Nowell W R."/>
        </authorList>
    </citation>
    <scope>NUCLEOTIDE SEQUENCE</scope>
</reference>
<feature type="non-terminal residue" evidence="3">
    <location>
        <position position="56"/>
    </location>
</feature>
<dbReference type="EMBL" id="CAJOBI010183490">
    <property type="protein sequence ID" value="CAF4935185.1"/>
    <property type="molecule type" value="Genomic_DNA"/>
</dbReference>
<dbReference type="Proteomes" id="UP000681720">
    <property type="component" value="Unassembled WGS sequence"/>
</dbReference>
<evidence type="ECO:0000313" key="2">
    <source>
        <dbReference type="EMBL" id="CAF4790167.1"/>
    </source>
</evidence>
<accession>A0A8S3CMZ0</accession>
<gene>
    <name evidence="2" type="ORF">GIL414_LOCUS46715</name>
    <name evidence="3" type="ORF">SMN809_LOCUS53368</name>
</gene>